<dbReference type="AlphaFoldDB" id="A0A9W7YDC1"/>
<proteinExistence type="predicted"/>
<organism evidence="2 3">
    <name type="scientific">Coemansia biformis</name>
    <dbReference type="NCBI Taxonomy" id="1286918"/>
    <lineage>
        <taxon>Eukaryota</taxon>
        <taxon>Fungi</taxon>
        <taxon>Fungi incertae sedis</taxon>
        <taxon>Zoopagomycota</taxon>
        <taxon>Kickxellomycotina</taxon>
        <taxon>Kickxellomycetes</taxon>
        <taxon>Kickxellales</taxon>
        <taxon>Kickxellaceae</taxon>
        <taxon>Coemansia</taxon>
    </lineage>
</organism>
<gene>
    <name evidence="2" type="ORF">LPJ61_003707</name>
</gene>
<reference evidence="2" key="1">
    <citation type="submission" date="2022-07" db="EMBL/GenBank/DDBJ databases">
        <title>Phylogenomic reconstructions and comparative analyses of Kickxellomycotina fungi.</title>
        <authorList>
            <person name="Reynolds N.K."/>
            <person name="Stajich J.E."/>
            <person name="Barry K."/>
            <person name="Grigoriev I.V."/>
            <person name="Crous P."/>
            <person name="Smith M.E."/>
        </authorList>
    </citation>
    <scope>NUCLEOTIDE SEQUENCE</scope>
    <source>
        <strain evidence="2">BCRC 34381</strain>
    </source>
</reference>
<evidence type="ECO:0000313" key="3">
    <source>
        <dbReference type="Proteomes" id="UP001143981"/>
    </source>
</evidence>
<protein>
    <submittedName>
        <fullName evidence="2">Uncharacterized protein</fullName>
    </submittedName>
</protein>
<dbReference type="Proteomes" id="UP001143981">
    <property type="component" value="Unassembled WGS sequence"/>
</dbReference>
<feature type="non-terminal residue" evidence="2">
    <location>
        <position position="1"/>
    </location>
</feature>
<keyword evidence="3" id="KW-1185">Reference proteome</keyword>
<accession>A0A9W7YDC1</accession>
<dbReference type="OrthoDB" id="5596825at2759"/>
<evidence type="ECO:0000313" key="2">
    <source>
        <dbReference type="EMBL" id="KAJ1729060.1"/>
    </source>
</evidence>
<evidence type="ECO:0000256" key="1">
    <source>
        <dbReference type="SAM" id="MobiDB-lite"/>
    </source>
</evidence>
<feature type="region of interest" description="Disordered" evidence="1">
    <location>
        <begin position="207"/>
        <end position="228"/>
    </location>
</feature>
<dbReference type="EMBL" id="JANBOI010000682">
    <property type="protein sequence ID" value="KAJ1729060.1"/>
    <property type="molecule type" value="Genomic_DNA"/>
</dbReference>
<comment type="caution">
    <text evidence="2">The sequence shown here is derived from an EMBL/GenBank/DDBJ whole genome shotgun (WGS) entry which is preliminary data.</text>
</comment>
<name>A0A9W7YDC1_9FUNG</name>
<sequence>VKLVERSWIERRLLLQVRDTHPEFSVCEPELEATMAALSWFHDGGGRYVQKRSFQRTSDSDSTERSLGFKLLLGTLPVMMRQTAWYPDAYPEPEMRTCPKGHPPDDPKEETLAHFLECPRYDSLPIRPAGSTAADNWMWEYITERRPFVGITTEDWDAAERALLDGQSTGEGRPSPTSGGKKRVQAAYRHKLNWVLACWKTRNDNQIERETASHTSPGKRRKIMKQQGSIATENRLVDGMKIS</sequence>